<keyword evidence="2" id="KW-1185">Reference proteome</keyword>
<dbReference type="RefSeq" id="WP_182837316.1">
    <property type="nucleotide sequence ID" value="NZ_BAAABQ010000084.1"/>
</dbReference>
<proteinExistence type="predicted"/>
<dbReference type="Proteomes" id="UP000517916">
    <property type="component" value="Unassembled WGS sequence"/>
</dbReference>
<sequence length="129" mass="14160">MFTVLLDTCALWPGLQRDFLLSLAVEGTCRPVWSPVILAELEHAEARKLIGRGVEPREAARRAQHLQVLPPCQFAANTVAVNRTRALAAVAVIAGRRPDGNAAEVLHRLGARYRMERVVDLLRPFVGSG</sequence>
<reference evidence="1 2" key="1">
    <citation type="submission" date="2020-08" db="EMBL/GenBank/DDBJ databases">
        <title>Genomic Encyclopedia of Archaeal and Bacterial Type Strains, Phase II (KMG-II): from individual species to whole genera.</title>
        <authorList>
            <person name="Goeker M."/>
        </authorList>
    </citation>
    <scope>NUCLEOTIDE SEQUENCE [LARGE SCALE GENOMIC DNA]</scope>
    <source>
        <strain evidence="1 2">DSM 43850</strain>
    </source>
</reference>
<evidence type="ECO:0000313" key="1">
    <source>
        <dbReference type="EMBL" id="MBA8925364.1"/>
    </source>
</evidence>
<organism evidence="1 2">
    <name type="scientific">Kutzneria viridogrisea</name>
    <dbReference type="NCBI Taxonomy" id="47990"/>
    <lineage>
        <taxon>Bacteria</taxon>
        <taxon>Bacillati</taxon>
        <taxon>Actinomycetota</taxon>
        <taxon>Actinomycetes</taxon>
        <taxon>Pseudonocardiales</taxon>
        <taxon>Pseudonocardiaceae</taxon>
        <taxon>Kutzneria</taxon>
    </lineage>
</organism>
<gene>
    <name evidence="1" type="ORF">BC739_002563</name>
</gene>
<evidence type="ECO:0008006" key="3">
    <source>
        <dbReference type="Google" id="ProtNLM"/>
    </source>
</evidence>
<evidence type="ECO:0000313" key="2">
    <source>
        <dbReference type="Proteomes" id="UP000517916"/>
    </source>
</evidence>
<name>A0ABR6BEQ6_9PSEU</name>
<comment type="caution">
    <text evidence="1">The sequence shown here is derived from an EMBL/GenBank/DDBJ whole genome shotgun (WGS) entry which is preliminary data.</text>
</comment>
<protein>
    <recommendedName>
        <fullName evidence="3">PIN domain-containing protein</fullName>
    </recommendedName>
</protein>
<accession>A0ABR6BEQ6</accession>
<dbReference type="EMBL" id="JACJID010000002">
    <property type="protein sequence ID" value="MBA8925364.1"/>
    <property type="molecule type" value="Genomic_DNA"/>
</dbReference>